<evidence type="ECO:0000313" key="5">
    <source>
        <dbReference type="EMBL" id="OAH44433.1"/>
    </source>
</evidence>
<feature type="domain" description="Glycosyl transferase family 1" evidence="1">
    <location>
        <begin position="207"/>
        <end position="347"/>
    </location>
</feature>
<dbReference type="EMBL" id="LSTR01000030">
    <property type="protein sequence ID" value="OAH44433.1"/>
    <property type="molecule type" value="Genomic_DNA"/>
</dbReference>
<reference evidence="3 9" key="3">
    <citation type="submission" date="2018-10" db="EMBL/GenBank/DDBJ databases">
        <title>Characterization and genome analysis of a novel bacterium Sphingobium yanoikuyae SJTF8 capable of degrading PAHs.</title>
        <authorList>
            <person name="Yin C."/>
            <person name="Xiong W."/>
            <person name="Liang R."/>
        </authorList>
    </citation>
    <scope>NUCLEOTIDE SEQUENCE [LARGE SCALE GENOMIC DNA]</scope>
    <source>
        <strain evidence="3 9">SJTF8</strain>
    </source>
</reference>
<dbReference type="Pfam" id="PF00534">
    <property type="entry name" value="Glycos_transf_1"/>
    <property type="match status" value="1"/>
</dbReference>
<gene>
    <name evidence="5" type="ORF">AX777_13775</name>
    <name evidence="4" type="ORF">CP98_05011</name>
    <name evidence="3" type="ORF">EBF16_18640</name>
    <name evidence="6" type="ORF">HH800_18555</name>
</gene>
<dbReference type="Proteomes" id="UP000502611">
    <property type="component" value="Chromosome"/>
</dbReference>
<dbReference type="Proteomes" id="UP000028534">
    <property type="component" value="Unassembled WGS sequence"/>
</dbReference>
<evidence type="ECO:0000313" key="9">
    <source>
        <dbReference type="Proteomes" id="UP000280708"/>
    </source>
</evidence>
<feature type="domain" description="Glycosyltransferase subfamily 4-like N-terminal" evidence="2">
    <location>
        <begin position="15"/>
        <end position="185"/>
    </location>
</feature>
<evidence type="ECO:0000259" key="2">
    <source>
        <dbReference type="Pfam" id="PF13439"/>
    </source>
</evidence>
<dbReference type="EMBL" id="JGVR01000059">
    <property type="protein sequence ID" value="KEZ13029.1"/>
    <property type="molecule type" value="Genomic_DNA"/>
</dbReference>
<dbReference type="PATRIC" id="fig|13690.10.peg.5179"/>
<proteinExistence type="predicted"/>
<evidence type="ECO:0000313" key="8">
    <source>
        <dbReference type="Proteomes" id="UP000077262"/>
    </source>
</evidence>
<dbReference type="AlphaFoldDB" id="A0A084E4Y7"/>
<dbReference type="GO" id="GO:0016757">
    <property type="term" value="F:glycosyltransferase activity"/>
    <property type="evidence" value="ECO:0007669"/>
    <property type="project" value="InterPro"/>
</dbReference>
<protein>
    <submittedName>
        <fullName evidence="5">Glycosyl transferase family 1</fullName>
    </submittedName>
    <submittedName>
        <fullName evidence="3 4">Glycosyltransferase</fullName>
    </submittedName>
</protein>
<organism evidence="4 7">
    <name type="scientific">Sphingobium yanoikuyae</name>
    <name type="common">Sphingomonas yanoikuyae</name>
    <dbReference type="NCBI Taxonomy" id="13690"/>
    <lineage>
        <taxon>Bacteria</taxon>
        <taxon>Pseudomonadati</taxon>
        <taxon>Pseudomonadota</taxon>
        <taxon>Alphaproteobacteria</taxon>
        <taxon>Sphingomonadales</taxon>
        <taxon>Sphingomonadaceae</taxon>
        <taxon>Sphingobium</taxon>
    </lineage>
</organism>
<dbReference type="PANTHER" id="PTHR45947:SF3">
    <property type="entry name" value="SULFOQUINOVOSYL TRANSFERASE SQD2"/>
    <property type="match status" value="1"/>
</dbReference>
<reference evidence="4 7" key="1">
    <citation type="submission" date="2014-03" db="EMBL/GenBank/DDBJ databases">
        <title>Genome sequence of Sphingobium yanoikuyae B1.</title>
        <authorList>
            <person name="Gan H.M."/>
            <person name="Gan H.Y."/>
            <person name="Savka M.A."/>
        </authorList>
    </citation>
    <scope>NUCLEOTIDE SEQUENCE [LARGE SCALE GENOMIC DNA]</scope>
    <source>
        <strain evidence="4 7">B1</strain>
    </source>
</reference>
<dbReference type="EMBL" id="CP033230">
    <property type="protein sequence ID" value="AYO78732.1"/>
    <property type="molecule type" value="Genomic_DNA"/>
</dbReference>
<dbReference type="InterPro" id="IPR050194">
    <property type="entry name" value="Glycosyltransferase_grp1"/>
</dbReference>
<dbReference type="Gene3D" id="3.40.50.2000">
    <property type="entry name" value="Glycogen Phosphorylase B"/>
    <property type="match status" value="2"/>
</dbReference>
<evidence type="ECO:0000313" key="4">
    <source>
        <dbReference type="EMBL" id="KEZ13029.1"/>
    </source>
</evidence>
<dbReference type="Pfam" id="PF13439">
    <property type="entry name" value="Glyco_transf_4"/>
    <property type="match status" value="1"/>
</dbReference>
<sequence length="390" mass="42352">MRIVDVCAFYAPQGGGVKTYVERKLHAGAAAGHDIIILAPGEKLARRPARGGSVVTIPAKRFPLDRRYHYFDDEAALHRMLDALAPDLVEASSPWSSASMVARWRGDVPRALVMHADPLSAYAYRWFGNVAPRAAIDRGFDWYWRHLRRLGQAFDMVVSANDSLSARLRAGGVGSVCTVPMGVEPHIFTPSHRDAALRRHLLARCGLDENGLLLMGVGRHAPEKRWPMVIQAATLAGYRRPVGLVLLGDGRDSARVRRAAAHNPHIHLLAPTTDRRRLASLLASADALVHGCEAETFCMTAAEARASGVPVIVPDEGGAADHARSGIGLRFRAGDTASLVEAIENFAATDPDIWRSRAATAAASVTTMDEHFSWLFEAYSSLRTAVRHAA</sequence>
<dbReference type="EMBL" id="CP053021">
    <property type="protein sequence ID" value="QJR04023.1"/>
    <property type="molecule type" value="Genomic_DNA"/>
</dbReference>
<evidence type="ECO:0000313" key="3">
    <source>
        <dbReference type="EMBL" id="AYO78732.1"/>
    </source>
</evidence>
<keyword evidence="4" id="KW-0808">Transferase</keyword>
<dbReference type="SUPFAM" id="SSF53756">
    <property type="entry name" value="UDP-Glycosyltransferase/glycogen phosphorylase"/>
    <property type="match status" value="1"/>
</dbReference>
<evidence type="ECO:0000313" key="10">
    <source>
        <dbReference type="Proteomes" id="UP000502611"/>
    </source>
</evidence>
<evidence type="ECO:0000259" key="1">
    <source>
        <dbReference type="Pfam" id="PF00534"/>
    </source>
</evidence>
<evidence type="ECO:0000313" key="6">
    <source>
        <dbReference type="EMBL" id="QJR04023.1"/>
    </source>
</evidence>
<reference evidence="5 8" key="2">
    <citation type="submission" date="2016-02" db="EMBL/GenBank/DDBJ databases">
        <authorList>
            <person name="Wen L."/>
            <person name="He K."/>
            <person name="Yang H."/>
        </authorList>
    </citation>
    <scope>NUCLEOTIDE SEQUENCE [LARGE SCALE GENOMIC DNA]</scope>
    <source>
        <strain evidence="5 8">CD09_2</strain>
    </source>
</reference>
<dbReference type="Proteomes" id="UP000077262">
    <property type="component" value="Unassembled WGS sequence"/>
</dbReference>
<dbReference type="RefSeq" id="WP_037509339.1">
    <property type="nucleotide sequence ID" value="NZ_CAIGKD010000008.1"/>
</dbReference>
<dbReference type="PANTHER" id="PTHR45947">
    <property type="entry name" value="SULFOQUINOVOSYL TRANSFERASE SQD2"/>
    <property type="match status" value="1"/>
</dbReference>
<dbReference type="Proteomes" id="UP000280708">
    <property type="component" value="Chromosome"/>
</dbReference>
<accession>A0A084E4Y7</accession>
<dbReference type="OrthoDB" id="9802525at2"/>
<evidence type="ECO:0000313" key="7">
    <source>
        <dbReference type="Proteomes" id="UP000028534"/>
    </source>
</evidence>
<reference evidence="6 10" key="4">
    <citation type="submission" date="2020-04" db="EMBL/GenBank/DDBJ databases">
        <title>The Whole Genome Analysis of High salt-tolerant Sphingobium yanoikuyae YC-XJ2 with Aryl organophosphorus flame retardants (aryl-OPFRs)-degrading capacity and characteristics of Related phosphotriesterase.</title>
        <authorList>
            <person name="Li X."/>
        </authorList>
    </citation>
    <scope>NUCLEOTIDE SEQUENCE [LARGE SCALE GENOMIC DNA]</scope>
    <source>
        <strain evidence="6 10">YC-XJ2</strain>
    </source>
</reference>
<dbReference type="eggNOG" id="COG0438">
    <property type="taxonomic scope" value="Bacteria"/>
</dbReference>
<dbReference type="STRING" id="13690.AX777_13775"/>
<dbReference type="InterPro" id="IPR028098">
    <property type="entry name" value="Glyco_trans_4-like_N"/>
</dbReference>
<dbReference type="InterPro" id="IPR001296">
    <property type="entry name" value="Glyco_trans_1"/>
</dbReference>
<name>A0A084E4Y7_SPHYA</name>